<accession>A0A8H7A4D1</accession>
<sequence>MIEEIPQPTVKGPKIMIGCVAISILTGFVFLSVLLFVLRDVEAVISSPAGPILQILYDATGNRAGSICLLMFPLICVLFATVSILTASSRMTYAFARDGGLPLSRHLSAVHPGLHVPLNALLLTTSLVIIFGLIFLGSTSAFNAIVSASVVALGLTYAIPPLINCLRGRRMLPESRAFRLPGPLGWTVNLLGIAYTLVTTVLFVFPPTLPVTGSNMNYCVVVFAIIVG</sequence>
<comment type="caution">
    <text evidence="7">The sequence shown here is derived from an EMBL/GenBank/DDBJ whole genome shotgun (WGS) entry which is preliminary data.</text>
</comment>
<dbReference type="EMBL" id="JAACFV010000255">
    <property type="protein sequence ID" value="KAF7502410.1"/>
    <property type="molecule type" value="Genomic_DNA"/>
</dbReference>
<evidence type="ECO:0000256" key="5">
    <source>
        <dbReference type="ARBA" id="ARBA00023136"/>
    </source>
</evidence>
<evidence type="ECO:0000256" key="6">
    <source>
        <dbReference type="SAM" id="Phobius"/>
    </source>
</evidence>
<keyword evidence="5 6" id="KW-0472">Membrane</keyword>
<feature type="transmembrane region" description="Helical" evidence="6">
    <location>
        <begin position="15"/>
        <end position="38"/>
    </location>
</feature>
<feature type="transmembrane region" description="Helical" evidence="6">
    <location>
        <begin position="142"/>
        <end position="163"/>
    </location>
</feature>
<dbReference type="PANTHER" id="PTHR45649">
    <property type="entry name" value="AMINO-ACID PERMEASE BAT1"/>
    <property type="match status" value="1"/>
</dbReference>
<dbReference type="Proteomes" id="UP000606974">
    <property type="component" value="Unassembled WGS sequence"/>
</dbReference>
<dbReference type="Pfam" id="PF13520">
    <property type="entry name" value="AA_permease_2"/>
    <property type="match status" value="1"/>
</dbReference>
<evidence type="ECO:0000256" key="4">
    <source>
        <dbReference type="ARBA" id="ARBA00022989"/>
    </source>
</evidence>
<dbReference type="OrthoDB" id="4476201at2759"/>
<dbReference type="InterPro" id="IPR002293">
    <property type="entry name" value="AA/rel_permease1"/>
</dbReference>
<feature type="transmembrane region" description="Helical" evidence="6">
    <location>
        <begin position="114"/>
        <end position="136"/>
    </location>
</feature>
<protein>
    <submittedName>
        <fullName evidence="7">Uncharacterized protein</fullName>
    </submittedName>
</protein>
<proteinExistence type="predicted"/>
<evidence type="ECO:0000256" key="3">
    <source>
        <dbReference type="ARBA" id="ARBA00022692"/>
    </source>
</evidence>
<evidence type="ECO:0000313" key="7">
    <source>
        <dbReference type="EMBL" id="KAF7502410.1"/>
    </source>
</evidence>
<dbReference type="Gene3D" id="1.20.1740.10">
    <property type="entry name" value="Amino acid/polyamine transporter I"/>
    <property type="match status" value="1"/>
</dbReference>
<feature type="transmembrane region" description="Helical" evidence="6">
    <location>
        <begin position="64"/>
        <end position="87"/>
    </location>
</feature>
<feature type="transmembrane region" description="Helical" evidence="6">
    <location>
        <begin position="184"/>
        <end position="205"/>
    </location>
</feature>
<evidence type="ECO:0000256" key="2">
    <source>
        <dbReference type="ARBA" id="ARBA00022448"/>
    </source>
</evidence>
<reference evidence="7" key="1">
    <citation type="submission" date="2020-02" db="EMBL/GenBank/DDBJ databases">
        <authorList>
            <person name="Palmer J.M."/>
        </authorList>
    </citation>
    <scope>NUCLEOTIDE SEQUENCE</scope>
    <source>
        <strain evidence="7">EPUS1.4</strain>
        <tissue evidence="7">Thallus</tissue>
    </source>
</reference>
<dbReference type="GO" id="GO:0022857">
    <property type="term" value="F:transmembrane transporter activity"/>
    <property type="evidence" value="ECO:0007669"/>
    <property type="project" value="InterPro"/>
</dbReference>
<name>A0A8H7A4D1_9EURO</name>
<keyword evidence="8" id="KW-1185">Reference proteome</keyword>
<evidence type="ECO:0000313" key="8">
    <source>
        <dbReference type="Proteomes" id="UP000606974"/>
    </source>
</evidence>
<dbReference type="AlphaFoldDB" id="A0A8H7A4D1"/>
<gene>
    <name evidence="7" type="ORF">GJ744_005829</name>
</gene>
<dbReference type="GO" id="GO:0016020">
    <property type="term" value="C:membrane"/>
    <property type="evidence" value="ECO:0007669"/>
    <property type="project" value="UniProtKB-SubCell"/>
</dbReference>
<dbReference type="PANTHER" id="PTHR45649:SF14">
    <property type="entry name" value="GABA PERMEASE"/>
    <property type="match status" value="1"/>
</dbReference>
<keyword evidence="2" id="KW-0813">Transport</keyword>
<evidence type="ECO:0000256" key="1">
    <source>
        <dbReference type="ARBA" id="ARBA00004141"/>
    </source>
</evidence>
<comment type="subcellular location">
    <subcellularLocation>
        <location evidence="1">Membrane</location>
        <topology evidence="1">Multi-pass membrane protein</topology>
    </subcellularLocation>
</comment>
<organism evidence="7 8">
    <name type="scientific">Endocarpon pusillum</name>
    <dbReference type="NCBI Taxonomy" id="364733"/>
    <lineage>
        <taxon>Eukaryota</taxon>
        <taxon>Fungi</taxon>
        <taxon>Dikarya</taxon>
        <taxon>Ascomycota</taxon>
        <taxon>Pezizomycotina</taxon>
        <taxon>Eurotiomycetes</taxon>
        <taxon>Chaetothyriomycetidae</taxon>
        <taxon>Verrucariales</taxon>
        <taxon>Verrucariaceae</taxon>
        <taxon>Endocarpon</taxon>
    </lineage>
</organism>
<keyword evidence="3 6" id="KW-0812">Transmembrane</keyword>
<keyword evidence="4 6" id="KW-1133">Transmembrane helix</keyword>